<gene>
    <name evidence="1" type="ORF">QFC21_003973</name>
</gene>
<comment type="caution">
    <text evidence="1">The sequence shown here is derived from an EMBL/GenBank/DDBJ whole genome shotgun (WGS) entry which is preliminary data.</text>
</comment>
<protein>
    <submittedName>
        <fullName evidence="1">Uncharacterized protein</fullName>
    </submittedName>
</protein>
<evidence type="ECO:0000313" key="1">
    <source>
        <dbReference type="EMBL" id="KAJ9099965.1"/>
    </source>
</evidence>
<dbReference type="Proteomes" id="UP001227268">
    <property type="component" value="Unassembled WGS sequence"/>
</dbReference>
<reference evidence="1" key="1">
    <citation type="submission" date="2023-04" db="EMBL/GenBank/DDBJ databases">
        <title>Draft Genome sequencing of Naganishia species isolated from polar environments using Oxford Nanopore Technology.</title>
        <authorList>
            <person name="Leo P."/>
            <person name="Venkateswaran K."/>
        </authorList>
    </citation>
    <scope>NUCLEOTIDE SEQUENCE</scope>
    <source>
        <strain evidence="1">MNA-CCFEE 5423</strain>
    </source>
</reference>
<accession>A0ACC2VLJ9</accession>
<proteinExistence type="predicted"/>
<evidence type="ECO:0000313" key="2">
    <source>
        <dbReference type="Proteomes" id="UP001227268"/>
    </source>
</evidence>
<organism evidence="1 2">
    <name type="scientific">Naganishia friedmannii</name>
    <dbReference type="NCBI Taxonomy" id="89922"/>
    <lineage>
        <taxon>Eukaryota</taxon>
        <taxon>Fungi</taxon>
        <taxon>Dikarya</taxon>
        <taxon>Basidiomycota</taxon>
        <taxon>Agaricomycotina</taxon>
        <taxon>Tremellomycetes</taxon>
        <taxon>Filobasidiales</taxon>
        <taxon>Filobasidiaceae</taxon>
        <taxon>Naganishia</taxon>
    </lineage>
</organism>
<name>A0ACC2VLJ9_9TREE</name>
<dbReference type="EMBL" id="JASBWT010000012">
    <property type="protein sequence ID" value="KAJ9099965.1"/>
    <property type="molecule type" value="Genomic_DNA"/>
</dbReference>
<keyword evidence="2" id="KW-1185">Reference proteome</keyword>
<sequence>MAPDKFKKSKIYALRNGKKPGLYFSWKAMQSQLEGWKGFKTQAKAQAFLEKLGSARPQTAKGPKKEHKVDKPPVERVSKPKPSSPLRVYPEAHEDIPYHQDPAFFPWMLKDPVLVVKPVVTQKSLPIGTVPAVKVPKKTSSTSAPPATQSAVVTQVSVVNVTKKASSKQAPLAKQSVGARLPVIDAPKKTSSKPASSATQSVVTKVSVVNVPKKASSKPAPLTARSGKTRSYHYAVKKGFKRGVYTTWEECKANVQGYLGRGGSGPIFKKFPTEEEATAWLQGAIPRGSQVDPRLPDSLRWDGMDAQQVANSSPQSVESVLTRLAEVRSEGFKTTEDGALVVYTDGSARDNGKKGAEAGSGVWWGEHGKARKWGFNNMIGESVKNQDLIVHLLTLLSQREQANGVRLKHVRAHRGEGGNEGADRLADKGNKRSAVPDRTDWFNMNDFNRYRRQQAIRLAIIKTPGQQQGVDSAPPVVAKTVMSAASQIQELLELVDYHAKRLANAGSATDALNGASGMSEAVAAELRELKELADVDVDFHADLWLSPEEQAALAVND</sequence>